<evidence type="ECO:0000256" key="1">
    <source>
        <dbReference type="SAM" id="MobiDB-lite"/>
    </source>
</evidence>
<dbReference type="InterPro" id="IPR026960">
    <property type="entry name" value="RVT-Znf"/>
</dbReference>
<dbReference type="PANTHER" id="PTHR33116">
    <property type="entry name" value="REVERSE TRANSCRIPTASE ZINC-BINDING DOMAIN-CONTAINING PROTEIN-RELATED-RELATED"/>
    <property type="match status" value="1"/>
</dbReference>
<evidence type="ECO:0000259" key="2">
    <source>
        <dbReference type="PROSITE" id="PS50878"/>
    </source>
</evidence>
<organism evidence="3 4">
    <name type="scientific">Paspalum notatum var. saurae</name>
    <dbReference type="NCBI Taxonomy" id="547442"/>
    <lineage>
        <taxon>Eukaryota</taxon>
        <taxon>Viridiplantae</taxon>
        <taxon>Streptophyta</taxon>
        <taxon>Embryophyta</taxon>
        <taxon>Tracheophyta</taxon>
        <taxon>Spermatophyta</taxon>
        <taxon>Magnoliopsida</taxon>
        <taxon>Liliopsida</taxon>
        <taxon>Poales</taxon>
        <taxon>Poaceae</taxon>
        <taxon>PACMAD clade</taxon>
        <taxon>Panicoideae</taxon>
        <taxon>Andropogonodae</taxon>
        <taxon>Paspaleae</taxon>
        <taxon>Paspalinae</taxon>
        <taxon>Paspalum</taxon>
    </lineage>
</organism>
<dbReference type="AlphaFoldDB" id="A0AAQ3PHF0"/>
<keyword evidence="4" id="KW-1185">Reference proteome</keyword>
<accession>A0AAQ3PHF0</accession>
<feature type="domain" description="Reverse transcriptase" evidence="2">
    <location>
        <begin position="1"/>
        <end position="197"/>
    </location>
</feature>
<dbReference type="InterPro" id="IPR043502">
    <property type="entry name" value="DNA/RNA_pol_sf"/>
</dbReference>
<gene>
    <name evidence="3" type="ORF">U9M48_002624</name>
</gene>
<feature type="non-terminal residue" evidence="3">
    <location>
        <position position="1"/>
    </location>
</feature>
<evidence type="ECO:0000313" key="4">
    <source>
        <dbReference type="Proteomes" id="UP001341281"/>
    </source>
</evidence>
<dbReference type="InterPro" id="IPR000477">
    <property type="entry name" value="RT_dom"/>
</dbReference>
<evidence type="ECO:0000313" key="3">
    <source>
        <dbReference type="EMBL" id="WVZ51479.1"/>
    </source>
</evidence>
<dbReference type="Pfam" id="PF00078">
    <property type="entry name" value="RVT_1"/>
    <property type="match status" value="1"/>
</dbReference>
<dbReference type="PROSITE" id="PS50878">
    <property type="entry name" value="RT_POL"/>
    <property type="match status" value="1"/>
</dbReference>
<sequence length="552" mass="63196">HKPGGTPNHHQARDDRLTCSTGRGSQQGGAIPTVHIHLLALLCEALRGTTCRFPGATVAINVNGQNGSYFQTRKGLRQGDPLSPILFNIVVDMLSIIINRAKVEGKVNGVIPHLVEDGLSILQYADDTVIFLDHNLEKAKNMKVLLCVFEKLSGLKINFSKSEIFCFGQAKECENAYSKLFGCRSGSFPFRYLGLLMHYRKLRNSGRKHIEERFKKCLIGWKGKLLSVGGRLVLINSVLSSLPMFMLSFFAIPKGVLRKLDYFRSRFFRQNDQHKKKFHLIKWDHIRQPKEQGGLGIIDLKVQNKCLLSKWLFKLANEDGIWQNLLRNKYLKSKPLGVGIKRPRVSHFCAGLMEVKQEFLSLGSFSIGDGTQVRFWEDTWCGNRTLKSLYPSLFNIVSKKGATVAEVMGSTPLNVSFRRGLHGDRLQAWNELVGWVMNFELREERDVFNWGLNKTGLFTVRTMYKQLINNGIKVSQEIWKTKIPLKTKIVMWYVKRGVLLTKDNLARRNWNGSPRGTFWLRHWAKLQRNEDQVQWLTQGVHNLEVAALRIFN</sequence>
<feature type="non-terminal residue" evidence="3">
    <location>
        <position position="552"/>
    </location>
</feature>
<dbReference type="SUPFAM" id="SSF56672">
    <property type="entry name" value="DNA/RNA polymerases"/>
    <property type="match status" value="1"/>
</dbReference>
<dbReference type="Proteomes" id="UP001341281">
    <property type="component" value="Chromosome 01"/>
</dbReference>
<dbReference type="PANTHER" id="PTHR33116:SF87">
    <property type="entry name" value="OS01G0158850 PROTEIN"/>
    <property type="match status" value="1"/>
</dbReference>
<reference evidence="3 4" key="1">
    <citation type="submission" date="2024-02" db="EMBL/GenBank/DDBJ databases">
        <title>High-quality chromosome-scale genome assembly of Pensacola bahiagrass (Paspalum notatum Flugge var. saurae).</title>
        <authorList>
            <person name="Vega J.M."/>
            <person name="Podio M."/>
            <person name="Orjuela J."/>
            <person name="Siena L.A."/>
            <person name="Pessino S.C."/>
            <person name="Combes M.C."/>
            <person name="Mariac C."/>
            <person name="Albertini E."/>
            <person name="Pupilli F."/>
            <person name="Ortiz J.P.A."/>
            <person name="Leblanc O."/>
        </authorList>
    </citation>
    <scope>NUCLEOTIDE SEQUENCE [LARGE SCALE GENOMIC DNA]</scope>
    <source>
        <strain evidence="3">R1</strain>
        <tissue evidence="3">Leaf</tissue>
    </source>
</reference>
<proteinExistence type="predicted"/>
<protein>
    <recommendedName>
        <fullName evidence="2">Reverse transcriptase domain-containing protein</fullName>
    </recommendedName>
</protein>
<name>A0AAQ3PHF0_PASNO</name>
<dbReference type="EMBL" id="CP144745">
    <property type="protein sequence ID" value="WVZ51479.1"/>
    <property type="molecule type" value="Genomic_DNA"/>
</dbReference>
<dbReference type="Pfam" id="PF13966">
    <property type="entry name" value="zf-RVT"/>
    <property type="match status" value="1"/>
</dbReference>
<feature type="region of interest" description="Disordered" evidence="1">
    <location>
        <begin position="1"/>
        <end position="24"/>
    </location>
</feature>